<comment type="caution">
    <text evidence="1">The sequence shown here is derived from an EMBL/GenBank/DDBJ whole genome shotgun (WGS) entry which is preliminary data.</text>
</comment>
<name>A0ACB7P1S0_9PEZI</name>
<accession>A0ACB7P1S0</accession>
<evidence type="ECO:0000313" key="1">
    <source>
        <dbReference type="EMBL" id="KAH6622596.1"/>
    </source>
</evidence>
<organism evidence="1 2">
    <name type="scientific">Chaetomium tenue</name>
    <dbReference type="NCBI Taxonomy" id="1854479"/>
    <lineage>
        <taxon>Eukaryota</taxon>
        <taxon>Fungi</taxon>
        <taxon>Dikarya</taxon>
        <taxon>Ascomycota</taxon>
        <taxon>Pezizomycotina</taxon>
        <taxon>Sordariomycetes</taxon>
        <taxon>Sordariomycetidae</taxon>
        <taxon>Sordariales</taxon>
        <taxon>Chaetomiaceae</taxon>
        <taxon>Chaetomium</taxon>
    </lineage>
</organism>
<keyword evidence="2" id="KW-1185">Reference proteome</keyword>
<protein>
    <submittedName>
        <fullName evidence="1">Uncharacterized protein</fullName>
    </submittedName>
</protein>
<proteinExistence type="predicted"/>
<sequence>MVKFTSVAVALAATITGTSAAFTKACNFPYDVCGWTLTNQEFGYTLATLEAAATAAGQDATNGTILFDTIYNCQADGVIAWNHHCDHGCDASSVVPNANCRAASSS</sequence>
<reference evidence="1 2" key="1">
    <citation type="journal article" date="2021" name="Nat. Commun.">
        <title>Genetic determinants of endophytism in the Arabidopsis root mycobiome.</title>
        <authorList>
            <person name="Mesny F."/>
            <person name="Miyauchi S."/>
            <person name="Thiergart T."/>
            <person name="Pickel B."/>
            <person name="Atanasova L."/>
            <person name="Karlsson M."/>
            <person name="Huettel B."/>
            <person name="Barry K.W."/>
            <person name="Haridas S."/>
            <person name="Chen C."/>
            <person name="Bauer D."/>
            <person name="Andreopoulos W."/>
            <person name="Pangilinan J."/>
            <person name="LaButti K."/>
            <person name="Riley R."/>
            <person name="Lipzen A."/>
            <person name="Clum A."/>
            <person name="Drula E."/>
            <person name="Henrissat B."/>
            <person name="Kohler A."/>
            <person name="Grigoriev I.V."/>
            <person name="Martin F.M."/>
            <person name="Hacquard S."/>
        </authorList>
    </citation>
    <scope>NUCLEOTIDE SEQUENCE [LARGE SCALE GENOMIC DNA]</scope>
    <source>
        <strain evidence="1 2">MPI-SDFR-AT-0079</strain>
    </source>
</reference>
<evidence type="ECO:0000313" key="2">
    <source>
        <dbReference type="Proteomes" id="UP000724584"/>
    </source>
</evidence>
<gene>
    <name evidence="1" type="ORF">F5144DRAFT_550264</name>
</gene>
<dbReference type="EMBL" id="JAGIZQ010000006">
    <property type="protein sequence ID" value="KAH6622596.1"/>
    <property type="molecule type" value="Genomic_DNA"/>
</dbReference>
<dbReference type="Proteomes" id="UP000724584">
    <property type="component" value="Unassembled WGS sequence"/>
</dbReference>